<dbReference type="GO" id="GO:0008107">
    <property type="term" value="F:galactoside 2-alpha-L-fucosyltransferase activity"/>
    <property type="evidence" value="ECO:0007669"/>
    <property type="project" value="InterPro"/>
</dbReference>
<keyword evidence="2" id="KW-0808">Transferase</keyword>
<keyword evidence="4" id="KW-1185">Reference proteome</keyword>
<dbReference type="CDD" id="cd11301">
    <property type="entry name" value="Fut1_Fut2_like"/>
    <property type="match status" value="1"/>
</dbReference>
<evidence type="ECO:0000256" key="2">
    <source>
        <dbReference type="ARBA" id="ARBA00022679"/>
    </source>
</evidence>
<dbReference type="PANTHER" id="PTHR11927">
    <property type="entry name" value="GALACTOSIDE 2-L-FUCOSYLTRANSFERASE"/>
    <property type="match status" value="1"/>
</dbReference>
<gene>
    <name evidence="3" type="ORF">IC229_08510</name>
</gene>
<dbReference type="Pfam" id="PF01531">
    <property type="entry name" value="Glyco_transf_11"/>
    <property type="match status" value="1"/>
</dbReference>
<comment type="caution">
    <text evidence="3">The sequence shown here is derived from an EMBL/GenBank/DDBJ whole genome shotgun (WGS) entry which is preliminary data.</text>
</comment>
<evidence type="ECO:0000256" key="1">
    <source>
        <dbReference type="ARBA" id="ARBA00022676"/>
    </source>
</evidence>
<dbReference type="PANTHER" id="PTHR11927:SF9">
    <property type="entry name" value="L-FUCOSYLTRANSFERASE"/>
    <property type="match status" value="1"/>
</dbReference>
<name>A0A926XVJ2_9BACT</name>
<dbReference type="GO" id="GO:0016020">
    <property type="term" value="C:membrane"/>
    <property type="evidence" value="ECO:0007669"/>
    <property type="project" value="InterPro"/>
</dbReference>
<evidence type="ECO:0000313" key="4">
    <source>
        <dbReference type="Proteomes" id="UP000598820"/>
    </source>
</evidence>
<dbReference type="GO" id="GO:0005975">
    <property type="term" value="P:carbohydrate metabolic process"/>
    <property type="evidence" value="ECO:0007669"/>
    <property type="project" value="InterPro"/>
</dbReference>
<dbReference type="InterPro" id="IPR002516">
    <property type="entry name" value="Glyco_trans_11"/>
</dbReference>
<reference evidence="3" key="1">
    <citation type="submission" date="2020-09" db="EMBL/GenBank/DDBJ databases">
        <authorList>
            <person name="Kim M.K."/>
        </authorList>
    </citation>
    <scope>NUCLEOTIDE SEQUENCE</scope>
    <source>
        <strain evidence="3">BT702</strain>
    </source>
</reference>
<sequence length="267" mass="31611">MGGLGNQMFAYAFYHSLKKRKLRSLVIINPLLSETQHNGYEIQKIFPDTDNVKYEVYNNRNFNIIKKILFKEIEQTNVGYFDSFINNNYPFLIYKGFWQSELYFAPCEKEIRKIFKFNNALVSDITNTTLIEIQNTNSVSIHIRRGDYIGNSELGDVCSIEYYKESIKYISQKTNNPVFYIFSDDTEWVRNNFEGFSYTLVDWNKGNSSWQDMYQMSHCKHNIIANSSFSWWGAWLNNNPDKLVIAPKKWFNHLPDNDIVPQSWIRL</sequence>
<protein>
    <submittedName>
        <fullName evidence="3">Alpha-1,2-fucosyltransferase</fullName>
    </submittedName>
</protein>
<dbReference type="AlphaFoldDB" id="A0A926XVJ2"/>
<dbReference type="Gene3D" id="3.40.50.11350">
    <property type="match status" value="1"/>
</dbReference>
<proteinExistence type="predicted"/>
<dbReference type="Proteomes" id="UP000598820">
    <property type="component" value="Unassembled WGS sequence"/>
</dbReference>
<organism evidence="3 4">
    <name type="scientific">Spirosoma profusum</name>
    <dbReference type="NCBI Taxonomy" id="2771354"/>
    <lineage>
        <taxon>Bacteria</taxon>
        <taxon>Pseudomonadati</taxon>
        <taxon>Bacteroidota</taxon>
        <taxon>Cytophagia</taxon>
        <taxon>Cytophagales</taxon>
        <taxon>Cytophagaceae</taxon>
        <taxon>Spirosoma</taxon>
    </lineage>
</organism>
<dbReference type="EMBL" id="JACWZY010000005">
    <property type="protein sequence ID" value="MBD2700675.1"/>
    <property type="molecule type" value="Genomic_DNA"/>
</dbReference>
<keyword evidence="1" id="KW-0328">Glycosyltransferase</keyword>
<accession>A0A926XVJ2</accession>
<evidence type="ECO:0000313" key="3">
    <source>
        <dbReference type="EMBL" id="MBD2700675.1"/>
    </source>
</evidence>